<proteinExistence type="predicted"/>
<dbReference type="SMART" id="SM00086">
    <property type="entry name" value="PAC"/>
    <property type="match status" value="2"/>
</dbReference>
<gene>
    <name evidence="14" type="ORF">GETHPA_08110</name>
</gene>
<dbReference type="SUPFAM" id="SSF55785">
    <property type="entry name" value="PYP-like sensor domain (PAS domain)"/>
    <property type="match status" value="2"/>
</dbReference>
<dbReference type="InterPro" id="IPR005467">
    <property type="entry name" value="His_kinase_dom"/>
</dbReference>
<dbReference type="NCBIfam" id="TIGR00229">
    <property type="entry name" value="sensory_box"/>
    <property type="match status" value="2"/>
</dbReference>
<feature type="transmembrane region" description="Helical" evidence="10">
    <location>
        <begin position="66"/>
        <end position="85"/>
    </location>
</feature>
<dbReference type="Gene3D" id="3.30.450.20">
    <property type="entry name" value="PAS domain"/>
    <property type="match status" value="2"/>
</dbReference>
<evidence type="ECO:0000256" key="4">
    <source>
        <dbReference type="ARBA" id="ARBA00022679"/>
    </source>
</evidence>
<comment type="catalytic activity">
    <reaction evidence="1">
        <text>ATP + protein L-histidine = ADP + protein N-phospho-L-histidine.</text>
        <dbReference type="EC" id="2.7.13.3"/>
    </reaction>
</comment>
<evidence type="ECO:0000256" key="3">
    <source>
        <dbReference type="ARBA" id="ARBA00022553"/>
    </source>
</evidence>
<dbReference type="Proteomes" id="UP001165089">
    <property type="component" value="Unassembled WGS sequence"/>
</dbReference>
<evidence type="ECO:0000259" key="13">
    <source>
        <dbReference type="PROSITE" id="PS50113"/>
    </source>
</evidence>
<dbReference type="InterPro" id="IPR013655">
    <property type="entry name" value="PAS_fold_3"/>
</dbReference>
<keyword evidence="15" id="KW-1185">Reference proteome</keyword>
<dbReference type="InterPro" id="IPR001610">
    <property type="entry name" value="PAC"/>
</dbReference>
<dbReference type="InterPro" id="IPR000700">
    <property type="entry name" value="PAS-assoc_C"/>
</dbReference>
<sequence length="615" mass="67516">MSVPVIQVQPAPPGEAAAGGAPGRPAAGGVSPARAFLAVTLAILITEILSTLMLGPAFYPSGPIELLIDAGALLTVVMPLMYLVFVRPMARAIEDKSLAEAQLRALNEGLERTVQARTRELETLNQSLREEAMERTRADARSQLQGRLLDVVQQAVVATGKGGGIVYWNRHAEWMFGWTEQEVRGEPLSKVTAFSAEAARHGLSGFGAVKGWTGEVRAVRRDGTAFQAYLTCSPIWRADGSIAGFVYTFMDITERKAAEEAIRDSEEKYSTVVESSPTGIFIYLDGRILFGNQRFFRMVGRTAEELARMDAADVIHPEDWPMVREIWRKRFHGSGAVEDYDCRILTARGEIRWVSGRTTLIRYQGGVALLGNIQDITERHRAEQALRDSREALHRLSARLLAAQETERQRVARELHDSIGQTLSAVKFMVERAIEGDGTPGSGPHLASLRSVVPVIQTSVEEVRRISMALRPSTLDDLGLIATLSWFSREFQSTYPHIQVEHAIELEEAEVPDPLKTTIFRIVQEAMNNAAKHSQASRITLALRVVFGTLQLVVADNGVGFKPGEPRRQDATGGFGLAFMRERAELFGGAFVVTSGVGLGTEVTAQWAMAEIPTE</sequence>
<evidence type="ECO:0000256" key="8">
    <source>
        <dbReference type="ARBA" id="ARBA00023012"/>
    </source>
</evidence>
<feature type="domain" description="PAC" evidence="13">
    <location>
        <begin position="212"/>
        <end position="264"/>
    </location>
</feature>
<keyword evidence="9" id="KW-0175">Coiled coil</keyword>
<dbReference type="CDD" id="cd00130">
    <property type="entry name" value="PAS"/>
    <property type="match status" value="2"/>
</dbReference>
<dbReference type="Pfam" id="PF02518">
    <property type="entry name" value="HATPase_c"/>
    <property type="match status" value="1"/>
</dbReference>
<accession>A0ABQ5Q3M8</accession>
<dbReference type="Pfam" id="PF13426">
    <property type="entry name" value="PAS_9"/>
    <property type="match status" value="1"/>
</dbReference>
<dbReference type="PANTHER" id="PTHR24421">
    <property type="entry name" value="NITRATE/NITRITE SENSOR PROTEIN NARX-RELATED"/>
    <property type="match status" value="1"/>
</dbReference>
<feature type="domain" description="PAC" evidence="13">
    <location>
        <begin position="338"/>
        <end position="388"/>
    </location>
</feature>
<dbReference type="RefSeq" id="WP_285723196.1">
    <property type="nucleotide sequence ID" value="NZ_BSDD01000001.1"/>
</dbReference>
<dbReference type="SMART" id="SM00091">
    <property type="entry name" value="PAS"/>
    <property type="match status" value="2"/>
</dbReference>
<dbReference type="InterPro" id="IPR035965">
    <property type="entry name" value="PAS-like_dom_sf"/>
</dbReference>
<keyword evidence="10" id="KW-1133">Transmembrane helix</keyword>
<dbReference type="PANTHER" id="PTHR24421:SF10">
    <property type="entry name" value="NITRATE_NITRITE SENSOR PROTEIN NARQ"/>
    <property type="match status" value="1"/>
</dbReference>
<dbReference type="SUPFAM" id="SSF55874">
    <property type="entry name" value="ATPase domain of HSP90 chaperone/DNA topoisomerase II/histidine kinase"/>
    <property type="match status" value="1"/>
</dbReference>
<feature type="domain" description="PAS" evidence="12">
    <location>
        <begin position="141"/>
        <end position="186"/>
    </location>
</feature>
<evidence type="ECO:0000259" key="11">
    <source>
        <dbReference type="PROSITE" id="PS50109"/>
    </source>
</evidence>
<keyword evidence="10" id="KW-0472">Membrane</keyword>
<reference evidence="14 15" key="1">
    <citation type="journal article" date="2023" name="Antonie Van Leeuwenhoek">
        <title>Mesoterricola silvestris gen. nov., sp. nov., Mesoterricola sediminis sp. nov., Geothrix oryzae sp. nov., Geothrix edaphica sp. nov., Geothrix rubra sp. nov., and Geothrix limicola sp. nov., six novel members of Acidobacteriota isolated from soils.</title>
        <authorList>
            <person name="Itoh H."/>
            <person name="Sugisawa Y."/>
            <person name="Mise K."/>
            <person name="Xu Z."/>
            <person name="Kuniyasu M."/>
            <person name="Ushijima N."/>
            <person name="Kawano K."/>
            <person name="Kobayashi E."/>
            <person name="Shiratori Y."/>
            <person name="Masuda Y."/>
            <person name="Senoo K."/>
        </authorList>
    </citation>
    <scope>NUCLEOTIDE SEQUENCE [LARGE SCALE GENOMIC DNA]</scope>
    <source>
        <strain evidence="14 15">Red803</strain>
    </source>
</reference>
<dbReference type="Pfam" id="PF07730">
    <property type="entry name" value="HisKA_3"/>
    <property type="match status" value="1"/>
</dbReference>
<evidence type="ECO:0000256" key="9">
    <source>
        <dbReference type="SAM" id="Coils"/>
    </source>
</evidence>
<name>A0ABQ5Q3M8_9BACT</name>
<evidence type="ECO:0000256" key="5">
    <source>
        <dbReference type="ARBA" id="ARBA00022741"/>
    </source>
</evidence>
<dbReference type="PROSITE" id="PS50113">
    <property type="entry name" value="PAC"/>
    <property type="match status" value="2"/>
</dbReference>
<keyword evidence="6" id="KW-0418">Kinase</keyword>
<dbReference type="EC" id="2.7.13.3" evidence="2"/>
<dbReference type="PROSITE" id="PS50109">
    <property type="entry name" value="HIS_KIN"/>
    <property type="match status" value="1"/>
</dbReference>
<dbReference type="CDD" id="cd16917">
    <property type="entry name" value="HATPase_UhpB-NarQ-NarX-like"/>
    <property type="match status" value="1"/>
</dbReference>
<dbReference type="InterPro" id="IPR011712">
    <property type="entry name" value="Sig_transdc_His_kin_sub3_dim/P"/>
</dbReference>
<dbReference type="InterPro" id="IPR036890">
    <property type="entry name" value="HATPase_C_sf"/>
</dbReference>
<protein>
    <recommendedName>
        <fullName evidence="2">histidine kinase</fullName>
        <ecNumber evidence="2">2.7.13.3</ecNumber>
    </recommendedName>
</protein>
<organism evidence="14 15">
    <name type="scientific">Geothrix rubra</name>
    <dbReference type="NCBI Taxonomy" id="2927977"/>
    <lineage>
        <taxon>Bacteria</taxon>
        <taxon>Pseudomonadati</taxon>
        <taxon>Acidobacteriota</taxon>
        <taxon>Holophagae</taxon>
        <taxon>Holophagales</taxon>
        <taxon>Holophagaceae</taxon>
        <taxon>Geothrix</taxon>
    </lineage>
</organism>
<keyword evidence="7" id="KW-0067">ATP-binding</keyword>
<keyword evidence="5" id="KW-0547">Nucleotide-binding</keyword>
<evidence type="ECO:0000313" key="15">
    <source>
        <dbReference type="Proteomes" id="UP001165089"/>
    </source>
</evidence>
<evidence type="ECO:0000256" key="7">
    <source>
        <dbReference type="ARBA" id="ARBA00022840"/>
    </source>
</evidence>
<dbReference type="PROSITE" id="PS50112">
    <property type="entry name" value="PAS"/>
    <property type="match status" value="2"/>
</dbReference>
<keyword evidence="8" id="KW-0902">Two-component regulatory system</keyword>
<feature type="domain" description="Histidine kinase" evidence="11">
    <location>
        <begin position="519"/>
        <end position="611"/>
    </location>
</feature>
<evidence type="ECO:0000256" key="6">
    <source>
        <dbReference type="ARBA" id="ARBA00022777"/>
    </source>
</evidence>
<dbReference type="SMART" id="SM00387">
    <property type="entry name" value="HATPase_c"/>
    <property type="match status" value="1"/>
</dbReference>
<dbReference type="InterPro" id="IPR003594">
    <property type="entry name" value="HATPase_dom"/>
</dbReference>
<evidence type="ECO:0000256" key="2">
    <source>
        <dbReference type="ARBA" id="ARBA00012438"/>
    </source>
</evidence>
<feature type="domain" description="PAS" evidence="12">
    <location>
        <begin position="265"/>
        <end position="334"/>
    </location>
</feature>
<evidence type="ECO:0000313" key="14">
    <source>
        <dbReference type="EMBL" id="GLH69278.1"/>
    </source>
</evidence>
<dbReference type="InterPro" id="IPR000014">
    <property type="entry name" value="PAS"/>
</dbReference>
<dbReference type="Gene3D" id="3.30.565.10">
    <property type="entry name" value="Histidine kinase-like ATPase, C-terminal domain"/>
    <property type="match status" value="1"/>
</dbReference>
<comment type="caution">
    <text evidence="14">The sequence shown here is derived from an EMBL/GenBank/DDBJ whole genome shotgun (WGS) entry which is preliminary data.</text>
</comment>
<keyword evidence="4" id="KW-0808">Transferase</keyword>
<feature type="coiled-coil region" evidence="9">
    <location>
        <begin position="379"/>
        <end position="406"/>
    </location>
</feature>
<evidence type="ECO:0000259" key="12">
    <source>
        <dbReference type="PROSITE" id="PS50112"/>
    </source>
</evidence>
<keyword evidence="3" id="KW-0597">Phosphoprotein</keyword>
<dbReference type="Pfam" id="PF08447">
    <property type="entry name" value="PAS_3"/>
    <property type="match status" value="1"/>
</dbReference>
<evidence type="ECO:0000256" key="1">
    <source>
        <dbReference type="ARBA" id="ARBA00000085"/>
    </source>
</evidence>
<keyword evidence="10" id="KW-0812">Transmembrane</keyword>
<dbReference type="Gene3D" id="1.20.5.1930">
    <property type="match status" value="1"/>
</dbReference>
<evidence type="ECO:0000256" key="10">
    <source>
        <dbReference type="SAM" id="Phobius"/>
    </source>
</evidence>
<feature type="transmembrane region" description="Helical" evidence="10">
    <location>
        <begin position="35"/>
        <end position="54"/>
    </location>
</feature>
<dbReference type="InterPro" id="IPR050482">
    <property type="entry name" value="Sensor_HK_TwoCompSys"/>
</dbReference>
<dbReference type="EMBL" id="BSDD01000001">
    <property type="protein sequence ID" value="GLH69278.1"/>
    <property type="molecule type" value="Genomic_DNA"/>
</dbReference>